<evidence type="ECO:0000313" key="1">
    <source>
        <dbReference type="EMBL" id="CAF2173101.1"/>
    </source>
</evidence>
<reference evidence="1" key="1">
    <citation type="submission" date="2021-01" db="EMBL/GenBank/DDBJ databases">
        <authorList>
            <consortium name="Genoscope - CEA"/>
            <person name="William W."/>
        </authorList>
    </citation>
    <scope>NUCLEOTIDE SEQUENCE</scope>
</reference>
<organism evidence="1">
    <name type="scientific">Brassica napus</name>
    <name type="common">Rape</name>
    <dbReference type="NCBI Taxonomy" id="3708"/>
    <lineage>
        <taxon>Eukaryota</taxon>
        <taxon>Viridiplantae</taxon>
        <taxon>Streptophyta</taxon>
        <taxon>Embryophyta</taxon>
        <taxon>Tracheophyta</taxon>
        <taxon>Spermatophyta</taxon>
        <taxon>Magnoliopsida</taxon>
        <taxon>eudicotyledons</taxon>
        <taxon>Gunneridae</taxon>
        <taxon>Pentapetalae</taxon>
        <taxon>rosids</taxon>
        <taxon>malvids</taxon>
        <taxon>Brassicales</taxon>
        <taxon>Brassicaceae</taxon>
        <taxon>Brassiceae</taxon>
        <taxon>Brassica</taxon>
    </lineage>
</organism>
<name>A0A816YU42_BRANA</name>
<dbReference type="AlphaFoldDB" id="A0A816YU42"/>
<sequence>MMKVLSNHDASRLLVFTTRHLKCLHVKGFNVDVLLHFLKETMVTTCLSMLPLFKLHENDGGFLVKGQVMIVAELDVFEVIGTFDDVVAAESSDLLKKTSLGINANGTKPVENSVKPPQRKLRTESLIIV</sequence>
<dbReference type="EMBL" id="HG994361">
    <property type="protein sequence ID" value="CAF2173101.1"/>
    <property type="molecule type" value="Genomic_DNA"/>
</dbReference>
<gene>
    <name evidence="1" type="ORF">DARMORV10_A07P24100.1</name>
</gene>
<accession>A0A816YU42</accession>
<protein>
    <submittedName>
        <fullName evidence="1">(rape) hypothetical protein</fullName>
    </submittedName>
</protein>
<dbReference type="Proteomes" id="UP001295469">
    <property type="component" value="Chromosome A07"/>
</dbReference>
<proteinExistence type="predicted"/>
<feature type="non-terminal residue" evidence="1">
    <location>
        <position position="1"/>
    </location>
</feature>